<protein>
    <recommendedName>
        <fullName evidence="5">Protein kinase domain-containing protein</fullName>
    </recommendedName>
</protein>
<dbReference type="PANTHER" id="PTHR35118:SF3">
    <property type="entry name" value="PROTEIN KINASE SUPERFAMILY PROTEIN"/>
    <property type="match status" value="1"/>
</dbReference>
<proteinExistence type="predicted"/>
<sequence>MEGGSTDQESVVSGTRKSSISSGGRVREQFLHRFTDSQIFIANLEDWFQTLSENSFDFDVPFDLISLQKFDYALESASFQQLIRMPSAAYASASSTMEATAFLALEDFLHASVKGLWDAFWDQDEPSPLTVACLYDANFKFYQAEKAIANGKLGGLCATAVMVNNPRHPHGKWHDILEITLLRPEIGSLTKEGEITVPSLSILGEALFYGLRILLSRSIRRSRNPSVLDSVFVILTDCQYGGVVKIEGDLTKFDFDVNNVYQCAAEWIMNYSRVSVTPFDRIWNKLGNANWGDIGALQVLFATYHSMMQYVGMPKNSIEDLAADHSSRLQARRIERRLGEMDIGTNGNGLFKLQQRSVSPEIVEVQEEPVNIEPRKSVKLEVGSVLFVEDSNRQKSYQIIEVLSDGEMPYYIVSLTEELGKSLFLYVGSHPSQLEPAWEDMKLWYQVQRQTKVFSVMKQNGLSSKYLPQFVMSGKIIHPGPCRKPGPSGNCDNPWCGTPVLITSPVGKTVADMIRLGQFGSDEAIRCCHDCLSALSTAGTAGIRHGDIRPENIICVTSSTTQQPYFVLVGWGHAILEERDRPAMNLHFSSTYALQEGKLCSASDAESLVYLLYFSSGGELPELDSVEGALEWRDSFWSKRVIQQKLGDISAVLKAFADYVDSLCGTPYPMDYEIWLRRLKRHLNENGKEISTSS</sequence>
<dbReference type="Gene3D" id="1.10.510.10">
    <property type="entry name" value="Transferase(Phosphotransferase) domain 1"/>
    <property type="match status" value="1"/>
</dbReference>
<keyword evidence="4" id="KW-1185">Reference proteome</keyword>
<dbReference type="EMBL" id="CM007899">
    <property type="protein sequence ID" value="OTG10861.1"/>
    <property type="molecule type" value="Genomic_DNA"/>
</dbReference>
<reference evidence="3" key="2">
    <citation type="submission" date="2017-02" db="EMBL/GenBank/DDBJ databases">
        <title>Sunflower complete genome.</title>
        <authorList>
            <person name="Langlade N."/>
            <person name="Munos S."/>
        </authorList>
    </citation>
    <scope>NUCLEOTIDE SEQUENCE [LARGE SCALE GENOMIC DNA]</scope>
    <source>
        <tissue evidence="3">Leaves</tissue>
    </source>
</reference>
<dbReference type="OMA" id="HCIMQFA"/>
<reference evidence="2 4" key="1">
    <citation type="journal article" date="2017" name="Nature">
        <title>The sunflower genome provides insights into oil metabolism, flowering and Asterid evolution.</title>
        <authorList>
            <person name="Badouin H."/>
            <person name="Gouzy J."/>
            <person name="Grassa C.J."/>
            <person name="Murat F."/>
            <person name="Staton S.E."/>
            <person name="Cottret L."/>
            <person name="Lelandais-Briere C."/>
            <person name="Owens G.L."/>
            <person name="Carrere S."/>
            <person name="Mayjonade B."/>
            <person name="Legrand L."/>
            <person name="Gill N."/>
            <person name="Kane N.C."/>
            <person name="Bowers J.E."/>
            <person name="Hubner S."/>
            <person name="Bellec A."/>
            <person name="Berard A."/>
            <person name="Berges H."/>
            <person name="Blanchet N."/>
            <person name="Boniface M.C."/>
            <person name="Brunel D."/>
            <person name="Catrice O."/>
            <person name="Chaidir N."/>
            <person name="Claudel C."/>
            <person name="Donnadieu C."/>
            <person name="Faraut T."/>
            <person name="Fievet G."/>
            <person name="Helmstetter N."/>
            <person name="King M."/>
            <person name="Knapp S.J."/>
            <person name="Lai Z."/>
            <person name="Le Paslier M.C."/>
            <person name="Lippi Y."/>
            <person name="Lorenzon L."/>
            <person name="Mandel J.R."/>
            <person name="Marage G."/>
            <person name="Marchand G."/>
            <person name="Marquand E."/>
            <person name="Bret-Mestries E."/>
            <person name="Morien E."/>
            <person name="Nambeesan S."/>
            <person name="Nguyen T."/>
            <person name="Pegot-Espagnet P."/>
            <person name="Pouilly N."/>
            <person name="Raftis F."/>
            <person name="Sallet E."/>
            <person name="Schiex T."/>
            <person name="Thomas J."/>
            <person name="Vandecasteele C."/>
            <person name="Vares D."/>
            <person name="Vear F."/>
            <person name="Vautrin S."/>
            <person name="Crespi M."/>
            <person name="Mangin B."/>
            <person name="Burke J.M."/>
            <person name="Salse J."/>
            <person name="Munos S."/>
            <person name="Vincourt P."/>
            <person name="Rieseberg L.H."/>
            <person name="Langlade N.B."/>
        </authorList>
    </citation>
    <scope>NUCLEOTIDE SEQUENCE [LARGE SCALE GENOMIC DNA]</scope>
    <source>
        <strain evidence="4">cv. SF193</strain>
        <tissue evidence="2">Leaves</tissue>
    </source>
</reference>
<dbReference type="EMBL" id="MNCJ02000325">
    <property type="protein sequence ID" value="KAF5786009.1"/>
    <property type="molecule type" value="Genomic_DNA"/>
</dbReference>
<evidence type="ECO:0000313" key="4">
    <source>
        <dbReference type="Proteomes" id="UP000215914"/>
    </source>
</evidence>
<evidence type="ECO:0008006" key="5">
    <source>
        <dbReference type="Google" id="ProtNLM"/>
    </source>
</evidence>
<dbReference type="FunCoup" id="A0A251TLK3">
    <property type="interactions" value="3803"/>
</dbReference>
<dbReference type="Proteomes" id="UP000215914">
    <property type="component" value="Chromosome 10"/>
</dbReference>
<dbReference type="InterPro" id="IPR011009">
    <property type="entry name" value="Kinase-like_dom_sf"/>
</dbReference>
<dbReference type="AlphaFoldDB" id="A0A251TLK3"/>
<dbReference type="Gramene" id="mRNA:HanXRQr2_Chr10g0435551">
    <property type="protein sequence ID" value="mRNA:HanXRQr2_Chr10g0435551"/>
    <property type="gene ID" value="HanXRQr2_Chr10g0435551"/>
</dbReference>
<evidence type="ECO:0000256" key="1">
    <source>
        <dbReference type="SAM" id="MobiDB-lite"/>
    </source>
</evidence>
<feature type="region of interest" description="Disordered" evidence="1">
    <location>
        <begin position="1"/>
        <end position="20"/>
    </location>
</feature>
<dbReference type="PANTHER" id="PTHR35118">
    <property type="entry name" value="KINASE FAMILY PROTEIN"/>
    <property type="match status" value="1"/>
</dbReference>
<dbReference type="STRING" id="4232.A0A251TLK3"/>
<accession>A0A251TLK3</accession>
<dbReference type="SUPFAM" id="SSF56112">
    <property type="entry name" value="Protein kinase-like (PK-like)"/>
    <property type="match status" value="1"/>
</dbReference>
<evidence type="ECO:0000313" key="2">
    <source>
        <dbReference type="EMBL" id="KAF5786009.1"/>
    </source>
</evidence>
<gene>
    <name evidence="3" type="ORF">HannXRQ_Chr10g0292411</name>
    <name evidence="2" type="ORF">HanXRQr2_Chr10g0435551</name>
</gene>
<dbReference type="InParanoid" id="A0A251TLK3"/>
<dbReference type="OrthoDB" id="1890226at2759"/>
<evidence type="ECO:0000313" key="3">
    <source>
        <dbReference type="EMBL" id="OTG10861.1"/>
    </source>
</evidence>
<name>A0A251TLK3_HELAN</name>
<organism evidence="3 4">
    <name type="scientific">Helianthus annuus</name>
    <name type="common">Common sunflower</name>
    <dbReference type="NCBI Taxonomy" id="4232"/>
    <lineage>
        <taxon>Eukaryota</taxon>
        <taxon>Viridiplantae</taxon>
        <taxon>Streptophyta</taxon>
        <taxon>Embryophyta</taxon>
        <taxon>Tracheophyta</taxon>
        <taxon>Spermatophyta</taxon>
        <taxon>Magnoliopsida</taxon>
        <taxon>eudicotyledons</taxon>
        <taxon>Gunneridae</taxon>
        <taxon>Pentapetalae</taxon>
        <taxon>asterids</taxon>
        <taxon>campanulids</taxon>
        <taxon>Asterales</taxon>
        <taxon>Asteraceae</taxon>
        <taxon>Asteroideae</taxon>
        <taxon>Heliantheae alliance</taxon>
        <taxon>Heliantheae</taxon>
        <taxon>Helianthus</taxon>
    </lineage>
</organism>
<reference evidence="2" key="3">
    <citation type="submission" date="2020-06" db="EMBL/GenBank/DDBJ databases">
        <title>Helianthus annuus Genome sequencing and assembly Release 2.</title>
        <authorList>
            <person name="Gouzy J."/>
            <person name="Langlade N."/>
            <person name="Munos S."/>
        </authorList>
    </citation>
    <scope>NUCLEOTIDE SEQUENCE</scope>
    <source>
        <tissue evidence="2">Leaves</tissue>
    </source>
</reference>